<gene>
    <name evidence="2" type="ORF">NH397_14110</name>
</gene>
<evidence type="ECO:0000313" key="3">
    <source>
        <dbReference type="Proteomes" id="UP001055437"/>
    </source>
</evidence>
<feature type="region of interest" description="Disordered" evidence="1">
    <location>
        <begin position="1"/>
        <end position="24"/>
    </location>
</feature>
<accession>A0ABY5B091</accession>
<reference evidence="2" key="1">
    <citation type="submission" date="2022-06" db="EMBL/GenBank/DDBJ databases">
        <authorList>
            <person name="Holder M.E."/>
            <person name="Ajami N.J."/>
            <person name="Petrosino J.F."/>
        </authorList>
    </citation>
    <scope>NUCLEOTIDE SEQUENCE</scope>
    <source>
        <strain evidence="2">RMA 8861</strain>
    </source>
</reference>
<evidence type="ECO:0000256" key="1">
    <source>
        <dbReference type="SAM" id="MobiDB-lite"/>
    </source>
</evidence>
<proteinExistence type="predicted"/>
<name>A0ABY5B091_CLOSE</name>
<dbReference type="RefSeq" id="WP_162925957.1">
    <property type="nucleotide sequence ID" value="NZ_CABMIZ010000007.1"/>
</dbReference>
<sequence>MSNNKKSRTKGTTPSVGQEFADPVNSTNIATSFYKYPSKSQIARKSKTNQLY</sequence>
<organism evidence="2 3">
    <name type="scientific">Clostridium septicum</name>
    <dbReference type="NCBI Taxonomy" id="1504"/>
    <lineage>
        <taxon>Bacteria</taxon>
        <taxon>Bacillati</taxon>
        <taxon>Bacillota</taxon>
        <taxon>Clostridia</taxon>
        <taxon>Eubacteriales</taxon>
        <taxon>Clostridiaceae</taxon>
        <taxon>Clostridium</taxon>
    </lineage>
</organism>
<dbReference type="Proteomes" id="UP001055437">
    <property type="component" value="Chromosome"/>
</dbReference>
<evidence type="ECO:0000313" key="2">
    <source>
        <dbReference type="EMBL" id="USS00599.1"/>
    </source>
</evidence>
<keyword evidence="3" id="KW-1185">Reference proteome</keyword>
<dbReference type="EMBL" id="CP099799">
    <property type="protein sequence ID" value="USS00599.1"/>
    <property type="molecule type" value="Genomic_DNA"/>
</dbReference>
<protein>
    <submittedName>
        <fullName evidence="2">Uncharacterized protein</fullName>
    </submittedName>
</protein>
<dbReference type="GeneID" id="303562174"/>